<feature type="transmembrane region" description="Helical" evidence="2">
    <location>
        <begin position="17"/>
        <end position="37"/>
    </location>
</feature>
<keyword evidence="2" id="KW-1133">Transmembrane helix</keyword>
<keyword evidence="4" id="KW-1185">Reference proteome</keyword>
<dbReference type="VEuPathDB" id="VectorBase:GPAI046017"/>
<sequence>MHAEKANYVRRPTRQSFIGILSAMADASCSLLFSIFWSKQKEEENEDEEEKESEKRETLLDDAFIHLFVTRILLSISHRIYTHNTVLTLSTRTTSSSSSSASTSTSTCGDNPS</sequence>
<keyword evidence="2" id="KW-0472">Membrane</keyword>
<dbReference type="AlphaFoldDB" id="A0A1B0AHL3"/>
<evidence type="ECO:0000256" key="2">
    <source>
        <dbReference type="SAM" id="Phobius"/>
    </source>
</evidence>
<keyword evidence="2" id="KW-0812">Transmembrane</keyword>
<reference evidence="3" key="2">
    <citation type="submission" date="2020-05" db="UniProtKB">
        <authorList>
            <consortium name="EnsemblMetazoa"/>
        </authorList>
    </citation>
    <scope>IDENTIFICATION</scope>
    <source>
        <strain evidence="3">IAEA</strain>
    </source>
</reference>
<accession>A0A1B0AHL3</accession>
<feature type="region of interest" description="Disordered" evidence="1">
    <location>
        <begin position="90"/>
        <end position="113"/>
    </location>
</feature>
<dbReference type="EnsemblMetazoa" id="GPAI046017-RA">
    <property type="protein sequence ID" value="GPAI046017-PA"/>
    <property type="gene ID" value="GPAI046017"/>
</dbReference>
<feature type="compositionally biased region" description="Low complexity" evidence="1">
    <location>
        <begin position="90"/>
        <end position="107"/>
    </location>
</feature>
<protein>
    <submittedName>
        <fullName evidence="3">Uncharacterized protein</fullName>
    </submittedName>
</protein>
<evidence type="ECO:0000256" key="1">
    <source>
        <dbReference type="SAM" id="MobiDB-lite"/>
    </source>
</evidence>
<evidence type="ECO:0000313" key="4">
    <source>
        <dbReference type="Proteomes" id="UP000092445"/>
    </source>
</evidence>
<dbReference type="Proteomes" id="UP000092445">
    <property type="component" value="Unassembled WGS sequence"/>
</dbReference>
<reference evidence="4" key="1">
    <citation type="submission" date="2014-03" db="EMBL/GenBank/DDBJ databases">
        <authorList>
            <person name="Aksoy S."/>
            <person name="Warren W."/>
            <person name="Wilson R.K."/>
        </authorList>
    </citation>
    <scope>NUCLEOTIDE SEQUENCE [LARGE SCALE GENOMIC DNA]</scope>
    <source>
        <strain evidence="4">IAEA</strain>
    </source>
</reference>
<proteinExistence type="predicted"/>
<evidence type="ECO:0000313" key="3">
    <source>
        <dbReference type="EnsemblMetazoa" id="GPAI046017-PA"/>
    </source>
</evidence>
<name>A0A1B0AHL3_GLOPL</name>
<organism evidence="3 4">
    <name type="scientific">Glossina pallidipes</name>
    <name type="common">Tsetse fly</name>
    <dbReference type="NCBI Taxonomy" id="7398"/>
    <lineage>
        <taxon>Eukaryota</taxon>
        <taxon>Metazoa</taxon>
        <taxon>Ecdysozoa</taxon>
        <taxon>Arthropoda</taxon>
        <taxon>Hexapoda</taxon>
        <taxon>Insecta</taxon>
        <taxon>Pterygota</taxon>
        <taxon>Neoptera</taxon>
        <taxon>Endopterygota</taxon>
        <taxon>Diptera</taxon>
        <taxon>Brachycera</taxon>
        <taxon>Muscomorpha</taxon>
        <taxon>Hippoboscoidea</taxon>
        <taxon>Glossinidae</taxon>
        <taxon>Glossina</taxon>
    </lineage>
</organism>